<dbReference type="Pfam" id="PF02752">
    <property type="entry name" value="Arrestin_C"/>
    <property type="match status" value="1"/>
</dbReference>
<dbReference type="InterPro" id="IPR011022">
    <property type="entry name" value="Arrestin_C-like"/>
</dbReference>
<feature type="domain" description="Arrestin C-terminal-like" evidence="4">
    <location>
        <begin position="173"/>
        <end position="323"/>
    </location>
</feature>
<evidence type="ECO:0000313" key="5">
    <source>
        <dbReference type="EMBL" id="KAL2832661.1"/>
    </source>
</evidence>
<organism evidence="5 6">
    <name type="scientific">Aspergillus pseudoustus</name>
    <dbReference type="NCBI Taxonomy" id="1810923"/>
    <lineage>
        <taxon>Eukaryota</taxon>
        <taxon>Fungi</taxon>
        <taxon>Dikarya</taxon>
        <taxon>Ascomycota</taxon>
        <taxon>Pezizomycotina</taxon>
        <taxon>Eurotiomycetes</taxon>
        <taxon>Eurotiomycetidae</taxon>
        <taxon>Eurotiales</taxon>
        <taxon>Aspergillaceae</taxon>
        <taxon>Aspergillus</taxon>
        <taxon>Aspergillus subgen. Nidulantes</taxon>
    </lineage>
</organism>
<dbReference type="InterPro" id="IPR011021">
    <property type="entry name" value="Arrestin-like_N"/>
</dbReference>
<dbReference type="PANTHER" id="PTHR11188">
    <property type="entry name" value="ARRESTIN DOMAIN CONTAINING PROTEIN"/>
    <property type="match status" value="1"/>
</dbReference>
<dbReference type="Pfam" id="PF00339">
    <property type="entry name" value="Arrestin_N"/>
    <property type="match status" value="1"/>
</dbReference>
<dbReference type="InterPro" id="IPR050357">
    <property type="entry name" value="Arrestin_domain-protein"/>
</dbReference>
<accession>A0ABR4IYD3</accession>
<protein>
    <recommendedName>
        <fullName evidence="4">Arrestin C-terminal-like domain-containing protein</fullName>
    </recommendedName>
</protein>
<gene>
    <name evidence="5" type="ORF">BJY01DRAFT_225833</name>
</gene>
<evidence type="ECO:0000313" key="6">
    <source>
        <dbReference type="Proteomes" id="UP001610446"/>
    </source>
</evidence>
<sequence length="372" mass="41860">MSLHRHKLEGVHSKEFVDVQLDRDHVVFHGSEQEAIGVYLSGNLVFRLKEATAIKHIQLSLCGVRRVTLPTRAAGFKRPSRETEFYKHSWEFHDANRTAPEVFPAGDYKYPFNIILEGSMPESLEGLKDASITYGFAVDIGRKHGRNLSYRKPLRVIRAPKPEIVDLTLDEVWAQKIAYRVEMPSKVVGFGTSIDVNYDFVPILPGLKVAHIESQLTETRDFTLNEDALISGRNNSSTTTVLASDRYEVDESTPHYSTKSTDGLQFSRSMQLPHCLGQCVQDTSTLGIEIKHKLKIHVRMQNPDGHFSELRLSIPVFIYLSPHYRVWEGGAFSGAAAPPVFVENELSDEAPPPYGQHDMDRAFDEQGQVAAL</sequence>
<comment type="caution">
    <text evidence="5">The sequence shown here is derived from an EMBL/GenBank/DDBJ whole genome shotgun (WGS) entry which is preliminary data.</text>
</comment>
<proteinExistence type="inferred from homology"/>
<comment type="subunit">
    <text evidence="3">Interacts with hulA.</text>
</comment>
<keyword evidence="2" id="KW-0833">Ubl conjugation pathway</keyword>
<dbReference type="Gene3D" id="2.60.40.640">
    <property type="match status" value="1"/>
</dbReference>
<dbReference type="SMART" id="SM01017">
    <property type="entry name" value="Arrestin_C"/>
    <property type="match status" value="1"/>
</dbReference>
<dbReference type="EMBL" id="JBFXLU010000259">
    <property type="protein sequence ID" value="KAL2832661.1"/>
    <property type="molecule type" value="Genomic_DNA"/>
</dbReference>
<comment type="similarity">
    <text evidence="1">Belongs to the arrestin family.</text>
</comment>
<evidence type="ECO:0000259" key="4">
    <source>
        <dbReference type="SMART" id="SM01017"/>
    </source>
</evidence>
<dbReference type="Proteomes" id="UP001610446">
    <property type="component" value="Unassembled WGS sequence"/>
</dbReference>
<reference evidence="5 6" key="1">
    <citation type="submission" date="2024-07" db="EMBL/GenBank/DDBJ databases">
        <title>Section-level genome sequencing and comparative genomics of Aspergillus sections Usti and Cavernicolus.</title>
        <authorList>
            <consortium name="Lawrence Berkeley National Laboratory"/>
            <person name="Nybo J.L."/>
            <person name="Vesth T.C."/>
            <person name="Theobald S."/>
            <person name="Frisvad J.C."/>
            <person name="Larsen T.O."/>
            <person name="Kjaerboelling I."/>
            <person name="Rothschild-Mancinelli K."/>
            <person name="Lyhne E.K."/>
            <person name="Kogle M.E."/>
            <person name="Barry K."/>
            <person name="Clum A."/>
            <person name="Na H."/>
            <person name="Ledsgaard L."/>
            <person name="Lin J."/>
            <person name="Lipzen A."/>
            <person name="Kuo A."/>
            <person name="Riley R."/>
            <person name="Mondo S."/>
            <person name="Labutti K."/>
            <person name="Haridas S."/>
            <person name="Pangalinan J."/>
            <person name="Salamov A.A."/>
            <person name="Simmons B.A."/>
            <person name="Magnuson J.K."/>
            <person name="Chen J."/>
            <person name="Drula E."/>
            <person name="Henrissat B."/>
            <person name="Wiebenga A."/>
            <person name="Lubbers R.J."/>
            <person name="Gomes A.C."/>
            <person name="Makela M.R."/>
            <person name="Stajich J."/>
            <person name="Grigoriev I.V."/>
            <person name="Mortensen U.H."/>
            <person name="De Vries R.P."/>
            <person name="Baker S.E."/>
            <person name="Andersen M.R."/>
        </authorList>
    </citation>
    <scope>NUCLEOTIDE SEQUENCE [LARGE SCALE GENOMIC DNA]</scope>
    <source>
        <strain evidence="5 6">CBS 123904</strain>
    </source>
</reference>
<dbReference type="InterPro" id="IPR014752">
    <property type="entry name" value="Arrestin-like_C"/>
</dbReference>
<evidence type="ECO:0000256" key="3">
    <source>
        <dbReference type="ARBA" id="ARBA00038766"/>
    </source>
</evidence>
<evidence type="ECO:0000256" key="1">
    <source>
        <dbReference type="ARBA" id="ARBA00005298"/>
    </source>
</evidence>
<keyword evidence="6" id="KW-1185">Reference proteome</keyword>
<dbReference type="PANTHER" id="PTHR11188:SF17">
    <property type="entry name" value="FI21816P1"/>
    <property type="match status" value="1"/>
</dbReference>
<name>A0ABR4IYD3_9EURO</name>
<evidence type="ECO:0000256" key="2">
    <source>
        <dbReference type="ARBA" id="ARBA00022786"/>
    </source>
</evidence>